<dbReference type="EMBL" id="JAPDGR010001099">
    <property type="protein sequence ID" value="KAJ2985464.1"/>
    <property type="molecule type" value="Genomic_DNA"/>
</dbReference>
<comment type="caution">
    <text evidence="1">The sequence shown here is derived from an EMBL/GenBank/DDBJ whole genome shotgun (WGS) entry which is preliminary data.</text>
</comment>
<evidence type="ECO:0000313" key="1">
    <source>
        <dbReference type="EMBL" id="KAJ2985464.1"/>
    </source>
</evidence>
<dbReference type="Proteomes" id="UP001143856">
    <property type="component" value="Unassembled WGS sequence"/>
</dbReference>
<organism evidence="1 2">
    <name type="scientific">Xylaria curta</name>
    <dbReference type="NCBI Taxonomy" id="42375"/>
    <lineage>
        <taxon>Eukaryota</taxon>
        <taxon>Fungi</taxon>
        <taxon>Dikarya</taxon>
        <taxon>Ascomycota</taxon>
        <taxon>Pezizomycotina</taxon>
        <taxon>Sordariomycetes</taxon>
        <taxon>Xylariomycetidae</taxon>
        <taxon>Xylariales</taxon>
        <taxon>Xylariaceae</taxon>
        <taxon>Xylaria</taxon>
    </lineage>
</organism>
<sequence length="726" mass="80358">MARHTLQIGPCYCSTGRVRYGIAPSIAIPWENPWSTPLPLPPPDLDSDSLSDVDANDGILKSHQGEKGEEGEKGEQVEQEGRGHEDNPDIPGAQGDEDDPDSNYDANDEADRDDADEDDQSNTTPEGNGSTTLGQPVFINVENFLLNLDGSTLNLGPLPLLPSFDWGPEIDPPPGFGVLQADELVIEVNDLPGLPASDSDSDANPEGNNPPGEPPQNTGDDGSGDRVPTIACYRLNLTALSQRYNIYAAAYGDVIHISRVRSCVDHTLLKHPDLVLRIPRSDEAAIVGGHMDHANGHDMNHLVMGDLGDEEILLVACDDGDVLAYYSSHIEKALLHSRFGNAFHRTAPVEPFFHENVGISAWGLAIHKKSRLIAVGNNNHEVHVFAMALVDTLRTSEELDEQRYEPPLFHTIRKPPGALALFDPEFPSADRITNIVASIRKRERGYRFVLETEGNNLPNIAFINDSNGDAIQVLAVDIGGKLWVLDIWSLSARTPWENQCYRFQRAPLWNVSDVYRDWYDSTRDHGGEWDARQDEAADKSLRLPLNPDKRIEAESIPGITGDGSSVIRTYEMDIELVGDNDNVGIMLEDAIYQTKPHGSLMPHVPFPPERLANLLHVPELSLVVAGSLCGRVLLITLTRPTNPYYSFKRGFRVEAILPRKKDEDRHLRPICPLLGVAVGPIPTARGKFPADGPNECRYRIMIHYYDHRILSYEVYRNPMTSSLSII</sequence>
<gene>
    <name evidence="1" type="ORF">NUW58_g5515</name>
</gene>
<proteinExistence type="predicted"/>
<keyword evidence="2" id="KW-1185">Reference proteome</keyword>
<accession>A0ACC1P3W9</accession>
<evidence type="ECO:0000313" key="2">
    <source>
        <dbReference type="Proteomes" id="UP001143856"/>
    </source>
</evidence>
<name>A0ACC1P3W9_9PEZI</name>
<protein>
    <submittedName>
        <fullName evidence="1">Uncharacterized protein</fullName>
    </submittedName>
</protein>
<reference evidence="1" key="1">
    <citation type="submission" date="2022-10" db="EMBL/GenBank/DDBJ databases">
        <title>Genome Sequence of Xylaria curta.</title>
        <authorList>
            <person name="Buettner E."/>
        </authorList>
    </citation>
    <scope>NUCLEOTIDE SEQUENCE</scope>
    <source>
        <strain evidence="1">Babe10</strain>
    </source>
</reference>